<dbReference type="NCBIfam" id="NF040657">
    <property type="entry name" value="immun_SitI3"/>
    <property type="match status" value="1"/>
</dbReference>
<accession>A0A1I2FU16</accession>
<gene>
    <name evidence="1" type="ORF">SAMN04487969_11381</name>
</gene>
<proteinExistence type="predicted"/>
<reference evidence="2" key="1">
    <citation type="submission" date="2016-10" db="EMBL/GenBank/DDBJ databases">
        <authorList>
            <person name="Varghese N."/>
            <person name="Submissions S."/>
        </authorList>
    </citation>
    <scope>NUCLEOTIDE SEQUENCE [LARGE SCALE GENOMIC DNA]</scope>
    <source>
        <strain evidence="2">CGMCC 1.10223</strain>
    </source>
</reference>
<dbReference type="EMBL" id="FONN01000013">
    <property type="protein sequence ID" value="SFF08140.1"/>
    <property type="molecule type" value="Genomic_DNA"/>
</dbReference>
<dbReference type="RefSeq" id="WP_046232881.1">
    <property type="nucleotide sequence ID" value="NZ_FONN01000013.1"/>
</dbReference>
<name>A0A1I2FU16_9BACL</name>
<dbReference type="AlphaFoldDB" id="A0A1I2FU16"/>
<dbReference type="OrthoDB" id="9869134at2"/>
<dbReference type="Proteomes" id="UP000183410">
    <property type="component" value="Unassembled WGS sequence"/>
</dbReference>
<keyword evidence="2" id="KW-1185">Reference proteome</keyword>
<organism evidence="1 2">
    <name type="scientific">Paenibacillus algorifonticola</name>
    <dbReference type="NCBI Taxonomy" id="684063"/>
    <lineage>
        <taxon>Bacteria</taxon>
        <taxon>Bacillati</taxon>
        <taxon>Bacillota</taxon>
        <taxon>Bacilli</taxon>
        <taxon>Bacillales</taxon>
        <taxon>Paenibacillaceae</taxon>
        <taxon>Paenibacillus</taxon>
    </lineage>
</organism>
<dbReference type="InterPro" id="IPR049799">
    <property type="entry name" value="SitI3-like"/>
</dbReference>
<protein>
    <submittedName>
        <fullName evidence="1">Uncharacterized protein</fullName>
    </submittedName>
</protein>
<evidence type="ECO:0000313" key="2">
    <source>
        <dbReference type="Proteomes" id="UP000183410"/>
    </source>
</evidence>
<sequence length="162" mass="18825">MALQYSLMFEERSLTQSMATKVLRQLGFVAEQLVPLAGGFRIDEFNERIGFSMTVINTLNMSFGWDSDYLEDEFVYQQHVSFKLYNSYDTEPEACELMLQMVFSLLDTVGSDALLTFSDSEIFYRKNNAFYVNNDFGFWEHDSVKALIGTMEYQPFRAFAHI</sequence>
<evidence type="ECO:0000313" key="1">
    <source>
        <dbReference type="EMBL" id="SFF08140.1"/>
    </source>
</evidence>